<organism evidence="2 3">
    <name type="scientific">Pontibacter silvestris</name>
    <dbReference type="NCBI Taxonomy" id="2305183"/>
    <lineage>
        <taxon>Bacteria</taxon>
        <taxon>Pseudomonadati</taxon>
        <taxon>Bacteroidota</taxon>
        <taxon>Cytophagia</taxon>
        <taxon>Cytophagales</taxon>
        <taxon>Hymenobacteraceae</taxon>
        <taxon>Pontibacter</taxon>
    </lineage>
</organism>
<comment type="caution">
    <text evidence="2">The sequence shown here is derived from an EMBL/GenBank/DDBJ whole genome shotgun (WGS) entry which is preliminary data.</text>
</comment>
<gene>
    <name evidence="2" type="ORF">ACFSKU_15695</name>
</gene>
<sequence length="474" mass="51866">MNDTKPYTSRRRFLKSSGIATLGFMGLYQFVAEPLQAFGKEALAPAAGYGPLVQDPKGLLNLPKDFSYKVISQRGDKMTDGLLVPGRPDGMGTFAGPDGKTIIIRNHENSPDTFIEGAFGLKNELLPKGKATSFYDFGKGKLPGLGGTTTIVYDPKKGVIEKQFMSLAGTARNCAGGVTPWNSWLTCEETTVKAGSYDYFEKDHGYVFEVPASTKVGMVTPVPIKEMGRMNHEAVAVDPTTSIVYLTEDRGDSLFYRYVPNESGKLAKGGKLQALALKEQKSWDTRNWENSKGPELPVGKQLEVEWLDMENINSLDDDLRLIGFDKGAACFARGEGIWFGHNELYFACTNGGKSSSGQVFRYEPSPNEGKPEEAKQPGKLELFLEPNNKDILKYCDNLTIAPWGDVIMCEDDPHPFVVGVTPGGEFYKLAENVGFLSEFAGGVFSPTGETYFINIQDAGITLAITGPWKKAKQS</sequence>
<dbReference type="EMBL" id="JBHUHV010000052">
    <property type="protein sequence ID" value="MFD2068332.1"/>
    <property type="molecule type" value="Genomic_DNA"/>
</dbReference>
<keyword evidence="1" id="KW-0812">Transmembrane</keyword>
<accession>A0ABW4X179</accession>
<dbReference type="PANTHER" id="PTHR35399:SF4">
    <property type="entry name" value="MEMBRANE PROTEIN"/>
    <property type="match status" value="1"/>
</dbReference>
<keyword evidence="1" id="KW-0472">Membrane</keyword>
<evidence type="ECO:0000313" key="2">
    <source>
        <dbReference type="EMBL" id="MFD2068332.1"/>
    </source>
</evidence>
<dbReference type="Proteomes" id="UP001597369">
    <property type="component" value="Unassembled WGS sequence"/>
</dbReference>
<dbReference type="Pfam" id="PF05787">
    <property type="entry name" value="PhoX"/>
    <property type="match status" value="2"/>
</dbReference>
<reference evidence="3" key="1">
    <citation type="journal article" date="2019" name="Int. J. Syst. Evol. Microbiol.">
        <title>The Global Catalogue of Microorganisms (GCM) 10K type strain sequencing project: providing services to taxonomists for standard genome sequencing and annotation.</title>
        <authorList>
            <consortium name="The Broad Institute Genomics Platform"/>
            <consortium name="The Broad Institute Genome Sequencing Center for Infectious Disease"/>
            <person name="Wu L."/>
            <person name="Ma J."/>
        </authorList>
    </citation>
    <scope>NUCLEOTIDE SEQUENCE [LARGE SCALE GENOMIC DNA]</scope>
    <source>
        <strain evidence="3">JCM 16545</strain>
    </source>
</reference>
<evidence type="ECO:0000256" key="1">
    <source>
        <dbReference type="SAM" id="Phobius"/>
    </source>
</evidence>
<keyword evidence="3" id="KW-1185">Reference proteome</keyword>
<protein>
    <submittedName>
        <fullName evidence="2">Alkaline phosphatase PhoX</fullName>
    </submittedName>
</protein>
<evidence type="ECO:0000313" key="3">
    <source>
        <dbReference type="Proteomes" id="UP001597369"/>
    </source>
</evidence>
<dbReference type="RefSeq" id="WP_229961723.1">
    <property type="nucleotide sequence ID" value="NZ_JAJJWI010000014.1"/>
</dbReference>
<feature type="transmembrane region" description="Helical" evidence="1">
    <location>
        <begin position="12"/>
        <end position="31"/>
    </location>
</feature>
<keyword evidence="1" id="KW-1133">Transmembrane helix</keyword>
<proteinExistence type="predicted"/>
<dbReference type="PANTHER" id="PTHR35399">
    <property type="entry name" value="SLR8030 PROTEIN"/>
    <property type="match status" value="1"/>
</dbReference>
<name>A0ABW4X179_9BACT</name>
<dbReference type="InterPro" id="IPR006311">
    <property type="entry name" value="TAT_signal"/>
</dbReference>
<dbReference type="InterPro" id="IPR008557">
    <property type="entry name" value="PhoX"/>
</dbReference>
<dbReference type="PROSITE" id="PS51318">
    <property type="entry name" value="TAT"/>
    <property type="match status" value="1"/>
</dbReference>